<keyword evidence="3" id="KW-1015">Disulfide bond</keyword>
<comment type="PTM">
    <text evidence="7">Contains at least one intrachain disulfide bond essential for its enzymatic activity.</text>
</comment>
<evidence type="ECO:0000256" key="3">
    <source>
        <dbReference type="ARBA" id="ARBA00023157"/>
    </source>
</evidence>
<protein>
    <recommendedName>
        <fullName evidence="7">Xyloglucan endotransglucosylase/hydrolase</fullName>
        <ecNumber evidence="7">2.4.1.207</ecNumber>
    </recommendedName>
</protein>
<feature type="domain" description="GH16" evidence="8">
    <location>
        <begin position="17"/>
        <end position="216"/>
    </location>
</feature>
<dbReference type="EC" id="2.4.1.207" evidence="7"/>
<dbReference type="GO" id="GO:0048046">
    <property type="term" value="C:apoplast"/>
    <property type="evidence" value="ECO:0007669"/>
    <property type="project" value="UniProtKB-SubCell"/>
</dbReference>
<reference evidence="9 10" key="1">
    <citation type="journal article" date="2013" name="Proc. Natl. Acad. Sci. U.S.A.">
        <title>Fine-scale variation in meiotic recombination in Mimulus inferred from population shotgun sequencing.</title>
        <authorList>
            <person name="Hellsten U."/>
            <person name="Wright K.M."/>
            <person name="Jenkins J."/>
            <person name="Shu S."/>
            <person name="Yuan Y."/>
            <person name="Wessler S.R."/>
            <person name="Schmutz J."/>
            <person name="Willis J.H."/>
            <person name="Rokhsar D.S."/>
        </authorList>
    </citation>
    <scope>NUCLEOTIDE SEQUENCE [LARGE SCALE GENOMIC DNA]</scope>
    <source>
        <strain evidence="10">cv. DUN x IM62</strain>
    </source>
</reference>
<keyword evidence="1 7" id="KW-0808">Transferase</keyword>
<dbReference type="OrthoDB" id="4781at2759"/>
<dbReference type="FunFam" id="2.60.120.200:FF:000025">
    <property type="entry name" value="Xyloglucan endotransglucosylase/hydrolase"/>
    <property type="match status" value="1"/>
</dbReference>
<dbReference type="eggNOG" id="KOG0017">
    <property type="taxonomic scope" value="Eukaryota"/>
</dbReference>
<comment type="function">
    <text evidence="7">Catalyzes xyloglucan endohydrolysis (XEH) and/or endotransglycosylation (XET). Cleaves and religates xyloglucan polymers, an essential constituent of the primary cell wall, and thereby participates in cell wall construction of growing tissues.</text>
</comment>
<dbReference type="PANTHER" id="PTHR31062">
    <property type="entry name" value="XYLOGLUCAN ENDOTRANSGLUCOSYLASE/HYDROLASE PROTEIN 8-RELATED"/>
    <property type="match status" value="1"/>
</dbReference>
<accession>A0A022RKA2</accession>
<dbReference type="PROSITE" id="PS51762">
    <property type="entry name" value="GH16_2"/>
    <property type="match status" value="1"/>
</dbReference>
<dbReference type="SMR" id="A0A022RKA2"/>
<comment type="subcellular location">
    <subcellularLocation>
        <location evidence="7">Secreted</location>
        <location evidence="7">Cell wall</location>
    </subcellularLocation>
    <subcellularLocation>
        <location evidence="7">Secreted</location>
        <location evidence="7">Extracellular space</location>
        <location evidence="7">Apoplast</location>
    </subcellularLocation>
</comment>
<dbReference type="Gene3D" id="2.60.120.200">
    <property type="match status" value="1"/>
</dbReference>
<sequence length="295" mass="33676">MNFCRLRFLAVLLVFGVHVGGADNGDVAFDTSYKIIWGNDHVSLLDQGREAQLSLDINSGAGFGSKLQYESGFFNMRIKLANKNTAGVVTAFYLASSGNSQDELDFEFLGNKEGKPIILQTNVFANGKGDREQRVLLWFDPSADFHTYKILWNHRLIAFYVDGIPIRVFKNNTKIGVKYPTKAMEVHVSIFNGDDWATDGGQTKINWTSSPFTARFQGFNVDGCPLSQVSSTNSRNNCYASKYWWNKRKYWNLDRNQIKEYQNVREKYMNYDYCTDKARYPVTPPECASNQYITI</sequence>
<dbReference type="Pfam" id="PF06955">
    <property type="entry name" value="XET_C"/>
    <property type="match status" value="1"/>
</dbReference>
<keyword evidence="7" id="KW-0961">Cell wall biogenesis/degradation</keyword>
<dbReference type="GO" id="GO:0010411">
    <property type="term" value="P:xyloglucan metabolic process"/>
    <property type="evidence" value="ECO:0007669"/>
    <property type="project" value="InterPro"/>
</dbReference>
<keyword evidence="4 7" id="KW-0326">Glycosidase</keyword>
<evidence type="ECO:0000256" key="7">
    <source>
        <dbReference type="RuleBase" id="RU361120"/>
    </source>
</evidence>
<dbReference type="PIRSF" id="PIRSF005604">
    <property type="entry name" value="XET"/>
    <property type="match status" value="1"/>
</dbReference>
<proteinExistence type="inferred from homology"/>
<feature type="signal peptide" evidence="7">
    <location>
        <begin position="1"/>
        <end position="22"/>
    </location>
</feature>
<dbReference type="STRING" id="4155.A0A022RKA2"/>
<dbReference type="AlphaFoldDB" id="A0A022RKA2"/>
<dbReference type="PRINTS" id="PR00737">
    <property type="entry name" value="GLHYDRLASE16"/>
</dbReference>
<dbReference type="PhylomeDB" id="A0A022RKA2"/>
<evidence type="ECO:0000313" key="10">
    <source>
        <dbReference type="Proteomes" id="UP000030748"/>
    </source>
</evidence>
<keyword evidence="7" id="KW-0732">Signal</keyword>
<dbReference type="EMBL" id="KI630394">
    <property type="protein sequence ID" value="EYU40616.1"/>
    <property type="molecule type" value="Genomic_DNA"/>
</dbReference>
<dbReference type="GO" id="GO:0004553">
    <property type="term" value="F:hydrolase activity, hydrolyzing O-glycosyl compounds"/>
    <property type="evidence" value="ECO:0007669"/>
    <property type="project" value="InterPro"/>
</dbReference>
<organism evidence="9 10">
    <name type="scientific">Erythranthe guttata</name>
    <name type="common">Yellow monkey flower</name>
    <name type="synonym">Mimulus guttatus</name>
    <dbReference type="NCBI Taxonomy" id="4155"/>
    <lineage>
        <taxon>Eukaryota</taxon>
        <taxon>Viridiplantae</taxon>
        <taxon>Streptophyta</taxon>
        <taxon>Embryophyta</taxon>
        <taxon>Tracheophyta</taxon>
        <taxon>Spermatophyta</taxon>
        <taxon>Magnoliopsida</taxon>
        <taxon>eudicotyledons</taxon>
        <taxon>Gunneridae</taxon>
        <taxon>Pentapetalae</taxon>
        <taxon>asterids</taxon>
        <taxon>lamiids</taxon>
        <taxon>Lamiales</taxon>
        <taxon>Phrymaceae</taxon>
        <taxon>Erythranthe</taxon>
    </lineage>
</organism>
<keyword evidence="2 7" id="KW-0378">Hydrolase</keyword>
<evidence type="ECO:0000256" key="5">
    <source>
        <dbReference type="ARBA" id="ARBA00038488"/>
    </source>
</evidence>
<evidence type="ECO:0000256" key="2">
    <source>
        <dbReference type="ARBA" id="ARBA00022801"/>
    </source>
</evidence>
<dbReference type="InterPro" id="IPR013320">
    <property type="entry name" value="ConA-like_dom_sf"/>
</dbReference>
<feature type="active site" description="Proton donor" evidence="6">
    <location>
        <position position="107"/>
    </location>
</feature>
<dbReference type="InterPro" id="IPR044791">
    <property type="entry name" value="Beta-glucanase/XTH"/>
</dbReference>
<evidence type="ECO:0000256" key="6">
    <source>
        <dbReference type="PIRSR" id="PIRSR005604-1"/>
    </source>
</evidence>
<dbReference type="GO" id="GO:0071555">
    <property type="term" value="P:cell wall organization"/>
    <property type="evidence" value="ECO:0007669"/>
    <property type="project" value="UniProtKB-KW"/>
</dbReference>
<feature type="chain" id="PRO_5005101221" description="Xyloglucan endotransglucosylase/hydrolase" evidence="7">
    <location>
        <begin position="23"/>
        <end position="295"/>
    </location>
</feature>
<comment type="similarity">
    <text evidence="5">Belongs to the glycosyl hydrolase 16 family. XTH group 1 subfamily.</text>
</comment>
<dbReference type="InterPro" id="IPR008264">
    <property type="entry name" value="Beta_glucanase"/>
</dbReference>
<evidence type="ECO:0000313" key="9">
    <source>
        <dbReference type="EMBL" id="EYU40616.1"/>
    </source>
</evidence>
<dbReference type="InterPro" id="IPR000757">
    <property type="entry name" value="Beta-glucanase-like"/>
</dbReference>
<keyword evidence="7" id="KW-0964">Secreted</keyword>
<dbReference type="Proteomes" id="UP000030748">
    <property type="component" value="Unassembled WGS sequence"/>
</dbReference>
<keyword evidence="10" id="KW-1185">Reference proteome</keyword>
<dbReference type="GO" id="GO:0016762">
    <property type="term" value="F:xyloglucan:xyloglucosyl transferase activity"/>
    <property type="evidence" value="ECO:0007669"/>
    <property type="project" value="UniProtKB-EC"/>
</dbReference>
<dbReference type="Pfam" id="PF00722">
    <property type="entry name" value="Glyco_hydro_16"/>
    <property type="match status" value="1"/>
</dbReference>
<dbReference type="OMA" id="FDQNYEV"/>
<evidence type="ECO:0000256" key="1">
    <source>
        <dbReference type="ARBA" id="ARBA00022679"/>
    </source>
</evidence>
<gene>
    <name evidence="9" type="ORF">MIMGU_mgv1a010995mg</name>
</gene>
<dbReference type="CDD" id="cd02176">
    <property type="entry name" value="GH16_XET"/>
    <property type="match status" value="1"/>
</dbReference>
<dbReference type="InterPro" id="IPR016455">
    <property type="entry name" value="XTH"/>
</dbReference>
<dbReference type="SUPFAM" id="SSF49899">
    <property type="entry name" value="Concanavalin A-like lectins/glucanases"/>
    <property type="match status" value="1"/>
</dbReference>
<keyword evidence="7" id="KW-0052">Apoplast</keyword>
<name>A0A022RKA2_ERYGU</name>
<dbReference type="GO" id="GO:0042546">
    <property type="term" value="P:cell wall biogenesis"/>
    <property type="evidence" value="ECO:0007669"/>
    <property type="project" value="InterPro"/>
</dbReference>
<evidence type="ECO:0000256" key="4">
    <source>
        <dbReference type="ARBA" id="ARBA00023295"/>
    </source>
</evidence>
<evidence type="ECO:0000259" key="8">
    <source>
        <dbReference type="PROSITE" id="PS51762"/>
    </source>
</evidence>
<dbReference type="InterPro" id="IPR010713">
    <property type="entry name" value="XET_C"/>
</dbReference>
<feature type="active site" description="Nucleophile" evidence="6">
    <location>
        <position position="103"/>
    </location>
</feature>
<keyword evidence="7" id="KW-0134">Cell wall</keyword>